<dbReference type="SMART" id="SM00388">
    <property type="entry name" value="HisKA"/>
    <property type="match status" value="1"/>
</dbReference>
<dbReference type="InterPro" id="IPR029016">
    <property type="entry name" value="GAF-like_dom_sf"/>
</dbReference>
<feature type="domain" description="Histidine kinase" evidence="9">
    <location>
        <begin position="549"/>
        <end position="770"/>
    </location>
</feature>
<dbReference type="PROSITE" id="PS50112">
    <property type="entry name" value="PAS"/>
    <property type="match status" value="3"/>
</dbReference>
<evidence type="ECO:0000256" key="7">
    <source>
        <dbReference type="ARBA" id="ARBA00022840"/>
    </source>
</evidence>
<feature type="domain" description="PAC" evidence="11">
    <location>
        <begin position="484"/>
        <end position="532"/>
    </location>
</feature>
<dbReference type="InterPro" id="IPR003594">
    <property type="entry name" value="HATPase_dom"/>
</dbReference>
<keyword evidence="8" id="KW-0902">Two-component regulatory system</keyword>
<evidence type="ECO:0000256" key="1">
    <source>
        <dbReference type="ARBA" id="ARBA00000085"/>
    </source>
</evidence>
<dbReference type="EMBL" id="NOJY02000009">
    <property type="protein sequence ID" value="RDY28109.1"/>
    <property type="molecule type" value="Genomic_DNA"/>
</dbReference>
<dbReference type="Pfam" id="PF02518">
    <property type="entry name" value="HATPase_c"/>
    <property type="match status" value="1"/>
</dbReference>
<dbReference type="InterPro" id="IPR000014">
    <property type="entry name" value="PAS"/>
</dbReference>
<dbReference type="PANTHER" id="PTHR43547">
    <property type="entry name" value="TWO-COMPONENT HISTIDINE KINASE"/>
    <property type="match status" value="1"/>
</dbReference>
<dbReference type="Pfam" id="PF08448">
    <property type="entry name" value="PAS_4"/>
    <property type="match status" value="1"/>
</dbReference>
<keyword evidence="4" id="KW-0808">Transferase</keyword>
<evidence type="ECO:0000259" key="9">
    <source>
        <dbReference type="PROSITE" id="PS50109"/>
    </source>
</evidence>
<feature type="domain" description="PAS" evidence="10">
    <location>
        <begin position="411"/>
        <end position="472"/>
    </location>
</feature>
<evidence type="ECO:0000256" key="2">
    <source>
        <dbReference type="ARBA" id="ARBA00012438"/>
    </source>
</evidence>
<comment type="caution">
    <text evidence="12">The sequence shown here is derived from an EMBL/GenBank/DDBJ whole genome shotgun (WGS) entry which is preliminary data.</text>
</comment>
<dbReference type="SUPFAM" id="SSF55874">
    <property type="entry name" value="ATPase domain of HSP90 chaperone/DNA topoisomerase II/histidine kinase"/>
    <property type="match status" value="1"/>
</dbReference>
<dbReference type="SUPFAM" id="SSF47384">
    <property type="entry name" value="Homodimeric domain of signal transducing histidine kinase"/>
    <property type="match status" value="1"/>
</dbReference>
<dbReference type="InterPro" id="IPR036097">
    <property type="entry name" value="HisK_dim/P_sf"/>
</dbReference>
<keyword evidence="13" id="KW-1185">Reference proteome</keyword>
<dbReference type="AlphaFoldDB" id="A0A371J5S8"/>
<evidence type="ECO:0000313" key="12">
    <source>
        <dbReference type="EMBL" id="RDY28109.1"/>
    </source>
</evidence>
<dbReference type="Proteomes" id="UP000215694">
    <property type="component" value="Unassembled WGS sequence"/>
</dbReference>
<dbReference type="CDD" id="cd00130">
    <property type="entry name" value="PAS"/>
    <property type="match status" value="2"/>
</dbReference>
<dbReference type="PRINTS" id="PR00344">
    <property type="entry name" value="BCTRLSENSOR"/>
</dbReference>
<dbReference type="FunFam" id="3.30.565.10:FF:000037">
    <property type="entry name" value="Hybrid sensor histidine kinase/response regulator"/>
    <property type="match status" value="1"/>
</dbReference>
<dbReference type="InterPro" id="IPR013656">
    <property type="entry name" value="PAS_4"/>
</dbReference>
<dbReference type="SMART" id="SM00091">
    <property type="entry name" value="PAS"/>
    <property type="match status" value="3"/>
</dbReference>
<evidence type="ECO:0000256" key="4">
    <source>
        <dbReference type="ARBA" id="ARBA00022679"/>
    </source>
</evidence>
<gene>
    <name evidence="12" type="ORF">CHL78_007345</name>
</gene>
<evidence type="ECO:0000259" key="10">
    <source>
        <dbReference type="PROSITE" id="PS50112"/>
    </source>
</evidence>
<name>A0A371J5S8_9FIRM</name>
<dbReference type="Pfam" id="PF00512">
    <property type="entry name" value="HisKA"/>
    <property type="match status" value="1"/>
</dbReference>
<evidence type="ECO:0000256" key="5">
    <source>
        <dbReference type="ARBA" id="ARBA00022741"/>
    </source>
</evidence>
<dbReference type="SUPFAM" id="SSF55785">
    <property type="entry name" value="PYP-like sensor domain (PAS domain)"/>
    <property type="match status" value="3"/>
</dbReference>
<reference evidence="12 13" key="1">
    <citation type="journal article" date="2017" name="Genome Announc.">
        <title>Draft Genome Sequence of Romboutsia weinsteinii sp. nov. Strain CCRI-19649(T) Isolated from Surface Water.</title>
        <authorList>
            <person name="Maheux A.F."/>
            <person name="Boudreau D.K."/>
            <person name="Berube E."/>
            <person name="Boissinot M."/>
            <person name="Cantin P."/>
            <person name="Raymond F."/>
            <person name="Corbeil J."/>
            <person name="Omar R.F."/>
            <person name="Bergeron M.G."/>
        </authorList>
    </citation>
    <scope>NUCLEOTIDE SEQUENCE [LARGE SCALE GENOMIC DNA]</scope>
    <source>
        <strain evidence="12 13">CCRI-19649</strain>
    </source>
</reference>
<dbReference type="SUPFAM" id="SSF55781">
    <property type="entry name" value="GAF domain-like"/>
    <property type="match status" value="1"/>
</dbReference>
<dbReference type="InterPro" id="IPR000700">
    <property type="entry name" value="PAS-assoc_C"/>
</dbReference>
<dbReference type="CDD" id="cd00082">
    <property type="entry name" value="HisKA"/>
    <property type="match status" value="1"/>
</dbReference>
<evidence type="ECO:0000259" key="11">
    <source>
        <dbReference type="PROSITE" id="PS50113"/>
    </source>
</evidence>
<dbReference type="Gene3D" id="3.30.450.40">
    <property type="match status" value="1"/>
</dbReference>
<evidence type="ECO:0000313" key="13">
    <source>
        <dbReference type="Proteomes" id="UP000215694"/>
    </source>
</evidence>
<dbReference type="Gene3D" id="3.30.565.10">
    <property type="entry name" value="Histidine kinase-like ATPase, C-terminal domain"/>
    <property type="match status" value="1"/>
</dbReference>
<organism evidence="12 13">
    <name type="scientific">Romboutsia weinsteinii</name>
    <dbReference type="NCBI Taxonomy" id="2020949"/>
    <lineage>
        <taxon>Bacteria</taxon>
        <taxon>Bacillati</taxon>
        <taxon>Bacillota</taxon>
        <taxon>Clostridia</taxon>
        <taxon>Peptostreptococcales</taxon>
        <taxon>Peptostreptococcaceae</taxon>
        <taxon>Romboutsia</taxon>
    </lineage>
</organism>
<dbReference type="EC" id="2.7.13.3" evidence="2"/>
<keyword evidence="7" id="KW-0067">ATP-binding</keyword>
<dbReference type="GO" id="GO:0000155">
    <property type="term" value="F:phosphorelay sensor kinase activity"/>
    <property type="evidence" value="ECO:0007669"/>
    <property type="project" value="InterPro"/>
</dbReference>
<keyword evidence="5" id="KW-0547">Nucleotide-binding</keyword>
<evidence type="ECO:0000256" key="6">
    <source>
        <dbReference type="ARBA" id="ARBA00022777"/>
    </source>
</evidence>
<protein>
    <recommendedName>
        <fullName evidence="2">histidine kinase</fullName>
        <ecNumber evidence="2">2.7.13.3</ecNumber>
    </recommendedName>
</protein>
<feature type="domain" description="PAS" evidence="10">
    <location>
        <begin position="109"/>
        <end position="153"/>
    </location>
</feature>
<dbReference type="RefSeq" id="WP_094368779.1">
    <property type="nucleotide sequence ID" value="NZ_NOJY02000009.1"/>
</dbReference>
<dbReference type="InterPro" id="IPR003661">
    <property type="entry name" value="HisK_dim/P_dom"/>
</dbReference>
<dbReference type="PROSITE" id="PS50113">
    <property type="entry name" value="PAC"/>
    <property type="match status" value="2"/>
</dbReference>
<dbReference type="PANTHER" id="PTHR43547:SF2">
    <property type="entry name" value="HYBRID SIGNAL TRANSDUCTION HISTIDINE KINASE C"/>
    <property type="match status" value="1"/>
</dbReference>
<keyword evidence="3" id="KW-0597">Phosphoprotein</keyword>
<feature type="domain" description="PAS" evidence="10">
    <location>
        <begin position="1"/>
        <end position="41"/>
    </location>
</feature>
<dbReference type="InterPro" id="IPR005467">
    <property type="entry name" value="His_kinase_dom"/>
</dbReference>
<dbReference type="InterPro" id="IPR013655">
    <property type="entry name" value="PAS_fold_3"/>
</dbReference>
<dbReference type="Pfam" id="PF08447">
    <property type="entry name" value="PAS_3"/>
    <property type="match status" value="1"/>
</dbReference>
<dbReference type="Pfam" id="PF13426">
    <property type="entry name" value="PAS_9"/>
    <property type="match status" value="1"/>
</dbReference>
<evidence type="ECO:0000256" key="8">
    <source>
        <dbReference type="ARBA" id="ARBA00023012"/>
    </source>
</evidence>
<sequence>MEFIFNKFDEYVVILDIQGKIIFCNDKLLNRLGYINKEITGFYISKIMINSDSTINDILSKELDLEEKLSFESKTNEIVYADSKICTTDFKGKKVIFIISKEIDQKKYTMEHLEMVLDNIEHCAFIKDTQGKYLYANKAYTKITGCDRNEIIGSYDINHWEKRLSDGYARTDKEVLECKKAKLFNELTNVNGDDLWYESYKAPIYNKDGTPKCVVGMVRNINLEKTVKEELYKNYNQITSLSNLNENKEQFTDMYKLLNNIGHKVLNGLGADGLSILIYDKEKNGFVPYIKLKESVKSLEKIDIIPFDYKLMKESINKKEWEGLKRKDDHLKYSPVKDMIKLEDVEYIGSYYIKLRNEILGNISISYKKGNMPQSNRDDFMKSICNKIAMIIKNCRLSEEVRIENSKRMTTEKELELYLNVAVDLIAVIGNDGYFKKVSSSWIDVLGWSEEELLTSHYRKFIHPDDYEIVMKAKANRKNADEIFRLDVRYMCKDGSYVWLDWSSKYIEKEDLFISTARDITQQKIIEEQKRKLEETVQLESIKNEFFANISHEFKTPLNIILGTMQLTKRNIEKNRVNIDSLSKHTNIIKQNSYRLLRLVNNLIDISRIDIGFYNLQKSNQNIINVIEEITLSVAYYVENKKINLIFDTDIEELIVSCDPDKIERVLLNLLSNAIKYTPEYGTINVNISHDKENVIVSVKDTGTGIPKEKIDIIFDRFGQANSMLCRRCEGSGIGLSLVKSILEMHGGNIQASSELGNGSEFVFNIPIKVLDEEVTVNSDYDNKEYLIEKCHIEFSDIYS</sequence>
<dbReference type="GO" id="GO:0005524">
    <property type="term" value="F:ATP binding"/>
    <property type="evidence" value="ECO:0007669"/>
    <property type="project" value="UniProtKB-KW"/>
</dbReference>
<dbReference type="InterPro" id="IPR036890">
    <property type="entry name" value="HATPase_C_sf"/>
</dbReference>
<keyword evidence="6" id="KW-0418">Kinase</keyword>
<dbReference type="SMART" id="SM00086">
    <property type="entry name" value="PAC"/>
    <property type="match status" value="2"/>
</dbReference>
<evidence type="ECO:0000256" key="3">
    <source>
        <dbReference type="ARBA" id="ARBA00022553"/>
    </source>
</evidence>
<dbReference type="InterPro" id="IPR004358">
    <property type="entry name" value="Sig_transdc_His_kin-like_C"/>
</dbReference>
<feature type="domain" description="PAC" evidence="11">
    <location>
        <begin position="181"/>
        <end position="233"/>
    </location>
</feature>
<proteinExistence type="predicted"/>
<dbReference type="InterPro" id="IPR035965">
    <property type="entry name" value="PAS-like_dom_sf"/>
</dbReference>
<dbReference type="OrthoDB" id="9813394at2"/>
<dbReference type="SMART" id="SM00387">
    <property type="entry name" value="HATPase_c"/>
    <property type="match status" value="1"/>
</dbReference>
<dbReference type="PROSITE" id="PS50109">
    <property type="entry name" value="HIS_KIN"/>
    <property type="match status" value="1"/>
</dbReference>
<dbReference type="Gene3D" id="3.30.450.20">
    <property type="entry name" value="PAS domain"/>
    <property type="match status" value="3"/>
</dbReference>
<dbReference type="NCBIfam" id="TIGR00229">
    <property type="entry name" value="sensory_box"/>
    <property type="match status" value="2"/>
</dbReference>
<comment type="catalytic activity">
    <reaction evidence="1">
        <text>ATP + protein L-histidine = ADP + protein N-phospho-L-histidine.</text>
        <dbReference type="EC" id="2.7.13.3"/>
    </reaction>
</comment>
<accession>A0A371J5S8</accession>
<dbReference type="Gene3D" id="1.10.287.130">
    <property type="match status" value="1"/>
</dbReference>
<dbReference type="InterPro" id="IPR001610">
    <property type="entry name" value="PAC"/>
</dbReference>